<gene>
    <name evidence="9" type="ORF">EVJ58_g5067</name>
</gene>
<dbReference type="CDD" id="cd06183">
    <property type="entry name" value="cyt_b5_reduct_like"/>
    <property type="match status" value="1"/>
</dbReference>
<evidence type="ECO:0000313" key="10">
    <source>
        <dbReference type="Proteomes" id="UP000298390"/>
    </source>
</evidence>
<dbReference type="EMBL" id="SEKV01000247">
    <property type="protein sequence ID" value="TFY60571.1"/>
    <property type="molecule type" value="Genomic_DNA"/>
</dbReference>
<keyword evidence="3 6" id="KW-0285">Flavoprotein</keyword>
<keyword evidence="7" id="KW-1133">Transmembrane helix</keyword>
<evidence type="ECO:0000256" key="4">
    <source>
        <dbReference type="ARBA" id="ARBA00022827"/>
    </source>
</evidence>
<dbReference type="Proteomes" id="UP000298390">
    <property type="component" value="Unassembled WGS sequence"/>
</dbReference>
<keyword evidence="5" id="KW-0560">Oxidoreductase</keyword>
<comment type="cofactor">
    <cofactor evidence="1 6">
        <name>FAD</name>
        <dbReference type="ChEBI" id="CHEBI:57692"/>
    </cofactor>
</comment>
<dbReference type="InterPro" id="IPR039261">
    <property type="entry name" value="FNR_nucleotide-bd"/>
</dbReference>
<feature type="binding site" evidence="6">
    <location>
        <position position="171"/>
    </location>
    <ligand>
        <name>FAD</name>
        <dbReference type="ChEBI" id="CHEBI:57692"/>
    </ligand>
</feature>
<feature type="binding site" evidence="6">
    <location>
        <position position="146"/>
    </location>
    <ligand>
        <name>FAD</name>
        <dbReference type="ChEBI" id="CHEBI:57692"/>
    </ligand>
</feature>
<dbReference type="InterPro" id="IPR001834">
    <property type="entry name" value="CBR-like"/>
</dbReference>
<dbReference type="Pfam" id="PF00970">
    <property type="entry name" value="FAD_binding_6"/>
    <property type="match status" value="1"/>
</dbReference>
<evidence type="ECO:0000256" key="1">
    <source>
        <dbReference type="ARBA" id="ARBA00001974"/>
    </source>
</evidence>
<keyword evidence="7" id="KW-0812">Transmembrane</keyword>
<keyword evidence="7" id="KW-0472">Membrane</keyword>
<feature type="binding site" evidence="6">
    <location>
        <position position="164"/>
    </location>
    <ligand>
        <name>FAD</name>
        <dbReference type="ChEBI" id="CHEBI:57692"/>
    </ligand>
</feature>
<evidence type="ECO:0000256" key="6">
    <source>
        <dbReference type="PIRSR" id="PIRSR601834-1"/>
    </source>
</evidence>
<reference evidence="9 10" key="1">
    <citation type="submission" date="2019-01" db="EMBL/GenBank/DDBJ databases">
        <title>Genome sequencing of the rare red list fungi Fomitopsis rosea.</title>
        <authorList>
            <person name="Buettner E."/>
            <person name="Kellner H."/>
        </authorList>
    </citation>
    <scope>NUCLEOTIDE SEQUENCE [LARGE SCALE GENOMIC DNA]</scope>
    <source>
        <strain evidence="9 10">DSM 105464</strain>
    </source>
</reference>
<dbReference type="InterPro" id="IPR017938">
    <property type="entry name" value="Riboflavin_synthase-like_b-brl"/>
</dbReference>
<dbReference type="PRINTS" id="PR00406">
    <property type="entry name" value="CYTB5RDTASE"/>
</dbReference>
<dbReference type="PANTHER" id="PTHR19370:SF189">
    <property type="entry name" value="CYTOCHROME C MITOCHONDRIAL IMPORT FACTOR CYC2"/>
    <property type="match status" value="1"/>
</dbReference>
<dbReference type="GO" id="GO:0016491">
    <property type="term" value="F:oxidoreductase activity"/>
    <property type="evidence" value="ECO:0007669"/>
    <property type="project" value="UniProtKB-KW"/>
</dbReference>
<accession>A0A4Y9YGK5</accession>
<protein>
    <recommendedName>
        <fullName evidence="8">FAD-binding FR-type domain-containing protein</fullName>
    </recommendedName>
</protein>
<dbReference type="AlphaFoldDB" id="A0A4Y9YGK5"/>
<feature type="binding site" evidence="6">
    <location>
        <position position="145"/>
    </location>
    <ligand>
        <name>FAD</name>
        <dbReference type="ChEBI" id="CHEBI:57692"/>
    </ligand>
</feature>
<dbReference type="PANTHER" id="PTHR19370">
    <property type="entry name" value="NADH-CYTOCHROME B5 REDUCTASE"/>
    <property type="match status" value="1"/>
</dbReference>
<comment type="similarity">
    <text evidence="2">Belongs to the flavoprotein pyridine nucleotide cytochrome reductase family.</text>
</comment>
<feature type="binding site" evidence="6">
    <location>
        <position position="147"/>
    </location>
    <ligand>
        <name>FAD</name>
        <dbReference type="ChEBI" id="CHEBI:57692"/>
    </ligand>
</feature>
<dbReference type="Gene3D" id="2.40.30.10">
    <property type="entry name" value="Translation factors"/>
    <property type="match status" value="1"/>
</dbReference>
<evidence type="ECO:0000256" key="2">
    <source>
        <dbReference type="ARBA" id="ARBA00006105"/>
    </source>
</evidence>
<evidence type="ECO:0000256" key="7">
    <source>
        <dbReference type="SAM" id="Phobius"/>
    </source>
</evidence>
<evidence type="ECO:0000259" key="8">
    <source>
        <dbReference type="PROSITE" id="PS51384"/>
    </source>
</evidence>
<evidence type="ECO:0000256" key="5">
    <source>
        <dbReference type="ARBA" id="ARBA00023002"/>
    </source>
</evidence>
<dbReference type="InterPro" id="IPR008333">
    <property type="entry name" value="Cbr1-like_FAD-bd_dom"/>
</dbReference>
<name>A0A4Y9YGK5_9APHY</name>
<dbReference type="InterPro" id="IPR017927">
    <property type="entry name" value="FAD-bd_FR_type"/>
</dbReference>
<feature type="binding site" evidence="6">
    <location>
        <position position="213"/>
    </location>
    <ligand>
        <name>FAD</name>
        <dbReference type="ChEBI" id="CHEBI:57692"/>
    </ligand>
</feature>
<keyword evidence="4 6" id="KW-0274">FAD</keyword>
<dbReference type="STRING" id="34475.A0A4Y9YGK5"/>
<organism evidence="9 10">
    <name type="scientific">Rhodofomes roseus</name>
    <dbReference type="NCBI Taxonomy" id="34475"/>
    <lineage>
        <taxon>Eukaryota</taxon>
        <taxon>Fungi</taxon>
        <taxon>Dikarya</taxon>
        <taxon>Basidiomycota</taxon>
        <taxon>Agaricomycotina</taxon>
        <taxon>Agaricomycetes</taxon>
        <taxon>Polyporales</taxon>
        <taxon>Rhodofomes</taxon>
    </lineage>
</organism>
<feature type="domain" description="FAD-binding FR-type" evidence="8">
    <location>
        <begin position="90"/>
        <end position="196"/>
    </location>
</feature>
<dbReference type="Pfam" id="PF00175">
    <property type="entry name" value="NAD_binding_1"/>
    <property type="match status" value="1"/>
</dbReference>
<evidence type="ECO:0000313" key="9">
    <source>
        <dbReference type="EMBL" id="TFY60571.1"/>
    </source>
</evidence>
<dbReference type="InterPro" id="IPR001433">
    <property type="entry name" value="OxRdtase_FAD/NAD-bd"/>
</dbReference>
<dbReference type="SUPFAM" id="SSF63380">
    <property type="entry name" value="Riboflavin synthase domain-like"/>
    <property type="match status" value="1"/>
</dbReference>
<dbReference type="Gene3D" id="3.40.50.80">
    <property type="entry name" value="Nucleotide-binding domain of ferredoxin-NADP reductase (FNR) module"/>
    <property type="match status" value="1"/>
</dbReference>
<feature type="transmembrane region" description="Helical" evidence="7">
    <location>
        <begin position="52"/>
        <end position="72"/>
    </location>
</feature>
<proteinExistence type="inferred from homology"/>
<dbReference type="SUPFAM" id="SSF52343">
    <property type="entry name" value="Ferredoxin reductase-like, C-terminal NADP-linked domain"/>
    <property type="match status" value="1"/>
</dbReference>
<dbReference type="PROSITE" id="PS51384">
    <property type="entry name" value="FAD_FR"/>
    <property type="match status" value="1"/>
</dbReference>
<comment type="caution">
    <text evidence="9">The sequence shown here is derived from an EMBL/GenBank/DDBJ whole genome shotgun (WGS) entry which is preliminary data.</text>
</comment>
<dbReference type="GO" id="GO:0005739">
    <property type="term" value="C:mitochondrion"/>
    <property type="evidence" value="ECO:0007669"/>
    <property type="project" value="TreeGrafter"/>
</dbReference>
<sequence length="394" mass="44330">MLRLPLRRPPIRLCSPPPRSIQFQIRYAHAEPGDPAYKPLPGASVELIKYRATLVGIWFAMVGLGAVTYFFLPDRSKAAPDRRDVLLSPRRFAPATLTYIKECPDPDTRLITLTLPPQAVPNGDESIYNPIWSVYIKDDDIQVERPYTPLEGVDERGRMKFWIKKYDKGEVGRWLHSKKMGNRIELRGPLSTWLWDDNKWDEVVMISGGTGITPFYQLLHAKLLKDPSKVPTKTRFTLLHASRKPVELPPPDILDPLLSASKAHPDRLRLSLFVDSPEGPTHPSVGSNDVQVGRINDLAIARAVGSDNSSWWRSLLGIGSRPDSRDLSDKKILFLLCGPEPYVVTIDLEKHKLTSWLFRMITAIAGPYGRNFSQGAVGGVLGELGYKGHQVWKM</sequence>
<evidence type="ECO:0000256" key="3">
    <source>
        <dbReference type="ARBA" id="ARBA00022630"/>
    </source>
</evidence>